<dbReference type="InterPro" id="IPR016161">
    <property type="entry name" value="Ald_DH/histidinol_DH"/>
</dbReference>
<dbReference type="InterPro" id="IPR016163">
    <property type="entry name" value="Ald_DH_C"/>
</dbReference>
<organism evidence="8 9">
    <name type="scientific">Takifugu flavidus</name>
    <name type="common">sansaifugu</name>
    <dbReference type="NCBI Taxonomy" id="433684"/>
    <lineage>
        <taxon>Eukaryota</taxon>
        <taxon>Metazoa</taxon>
        <taxon>Chordata</taxon>
        <taxon>Craniata</taxon>
        <taxon>Vertebrata</taxon>
        <taxon>Euteleostomi</taxon>
        <taxon>Actinopterygii</taxon>
        <taxon>Neopterygii</taxon>
        <taxon>Teleostei</taxon>
        <taxon>Neoteleostei</taxon>
        <taxon>Acanthomorphata</taxon>
        <taxon>Eupercaria</taxon>
        <taxon>Tetraodontiformes</taxon>
        <taxon>Tetradontoidea</taxon>
        <taxon>Tetraodontidae</taxon>
        <taxon>Takifugu</taxon>
    </lineage>
</organism>
<feature type="domain" description="Aldehyde dehydrogenase" evidence="7">
    <location>
        <begin position="510"/>
        <end position="930"/>
    </location>
</feature>
<dbReference type="Proteomes" id="UP000324091">
    <property type="component" value="Chromosome 12"/>
</dbReference>
<proteinExistence type="inferred from homology"/>
<keyword evidence="9" id="KW-1185">Reference proteome</keyword>
<dbReference type="GO" id="GO:0005737">
    <property type="term" value="C:cytoplasm"/>
    <property type="evidence" value="ECO:0007669"/>
    <property type="project" value="TreeGrafter"/>
</dbReference>
<dbReference type="EMBL" id="RHFK02000004">
    <property type="protein sequence ID" value="TWW77806.1"/>
    <property type="molecule type" value="Genomic_DNA"/>
</dbReference>
<dbReference type="SUPFAM" id="SSF53720">
    <property type="entry name" value="ALDH-like"/>
    <property type="match status" value="2"/>
</dbReference>
<dbReference type="InterPro" id="IPR016160">
    <property type="entry name" value="Ald_DH_CS_CYS"/>
</dbReference>
<dbReference type="InterPro" id="IPR016162">
    <property type="entry name" value="Ald_DH_N"/>
</dbReference>
<comment type="caution">
    <text evidence="8">The sequence shown here is derived from an EMBL/GenBank/DDBJ whole genome shotgun (WGS) entry which is preliminary data.</text>
</comment>
<dbReference type="InterPro" id="IPR029510">
    <property type="entry name" value="Ald_DH_CS_GLU"/>
</dbReference>
<keyword evidence="6" id="KW-0812">Transmembrane</keyword>
<evidence type="ECO:0000313" key="9">
    <source>
        <dbReference type="Proteomes" id="UP000324091"/>
    </source>
</evidence>
<evidence type="ECO:0000256" key="5">
    <source>
        <dbReference type="RuleBase" id="RU003345"/>
    </source>
</evidence>
<dbReference type="Gene3D" id="3.40.605.10">
    <property type="entry name" value="Aldehyde Dehydrogenase, Chain A, domain 1"/>
    <property type="match status" value="2"/>
</dbReference>
<dbReference type="GO" id="GO:0006081">
    <property type="term" value="P:aldehyde metabolic process"/>
    <property type="evidence" value="ECO:0007669"/>
    <property type="project" value="InterPro"/>
</dbReference>
<feature type="active site" evidence="4">
    <location>
        <position position="716"/>
    </location>
</feature>
<dbReference type="CDD" id="cd07132">
    <property type="entry name" value="ALDH_F3AB"/>
    <property type="match status" value="1"/>
</dbReference>
<accession>A0A5C6PFG1</accession>
<dbReference type="PANTHER" id="PTHR43570:SF22">
    <property type="entry name" value="ALDEHYDE DEHYDROGENASE"/>
    <property type="match status" value="1"/>
</dbReference>
<feature type="active site" evidence="4">
    <location>
        <position position="237"/>
    </location>
</feature>
<sequence length="1015" mass="113337">MSREELAVLRARRTFQTGKTKPLEFRLQQLKNLLRFVTERTKDIAAAVKKDLGRVSWQLQEKCGKVLKVTWQKGRQGPIRQSEHGTELFETMGLEAEINLAVGKLAEWAAPRAVEKNLLTMSDEVYIQPEPLGVVLIIGAWNYPWAVTLQPLVGAIAAGNAAVIKPSEVSLHSSKVMEELLPLYLDKDLYPVVTGGVSETQELLKQRFDHIFYTGSSTVGKLVMEAAARHLTPVTLELGGKSPCYIDKDCDIAVACRRITWGKFVNCGQTCIAPDYVLCEPSIQSRVIEEITKNIKEFYTDNPKTFDDYGRIINQQHFKRLVALMGGGKVAVGGDSDESERYIAPTVLKDVTAESKVMKEEIFGPLLPIVNVSGVDEAIRFINDREKPLVVYVFSNQNKLIKRLIAETSSGAFLANDCLVHFSVNALPFGGVGNSGMGSYHGRHTFDQLSHLRSCLIKQLKMERVNSMRYPPHTAKKLGWARFFLLKQVNVCRLQRVALMATFIGLAAFVVQALQRAREAFLSGRTRAVEFRLQQLHALLKMITEKETDISSALKEDLNRSQYDTPLLELISIENEIKLAIEKLSEWAAPRPVEKNLLTISDEAYIQLEPLGVVLIIGAWNYPWAVTLLPLVGAIAAGNAAVVKPSELSESSSVLLRSLLPHYLDKDLYPVVTGGASETQELLRLRFDHIFYTGSGAVGRLVMEAAARHLTPVTLELGGKSPCYIDKDCNIRVACRRITWGKFANCGQTCIAPDYILCEPCIQGRVVECIRQTLLEFYGPDPKSSPDYGRIISRRHFNRIMGLMEGYTAVVGGQSDASQRYIAPTVLKDVPPHSRLMQEEIFGPLLPIVTVSDMDEAIRFINEREKPLALYLFCSDKKAVKRMIEETSSGGVTVNDVLMHYTLCSLPFGGVGQSGMGRYHGKHTFDQLSHHRACLVRSLGMENINLSRYPPQDRRRARRARMALTSPLIDMSKKTLVWAVVATILCLGLLITLLIVLLVASGLNCTCWFWRGFYY</sequence>
<protein>
    <submittedName>
        <fullName evidence="8">Fatty aldehyde dehydrogenase</fullName>
    </submittedName>
</protein>
<keyword evidence="6" id="KW-0472">Membrane</keyword>
<evidence type="ECO:0000256" key="2">
    <source>
        <dbReference type="ARBA" id="ARBA00023002"/>
    </source>
</evidence>
<dbReference type="GO" id="GO:0004029">
    <property type="term" value="F:aldehyde dehydrogenase (NAD+) activity"/>
    <property type="evidence" value="ECO:0007669"/>
    <property type="project" value="TreeGrafter"/>
</dbReference>
<dbReference type="PANTHER" id="PTHR43570">
    <property type="entry name" value="ALDEHYDE DEHYDROGENASE"/>
    <property type="match status" value="1"/>
</dbReference>
<dbReference type="InterPro" id="IPR015590">
    <property type="entry name" value="Aldehyde_DH_dom"/>
</dbReference>
<dbReference type="FunFam" id="3.40.309.10:FF:000003">
    <property type="entry name" value="Aldehyde dehydrogenase"/>
    <property type="match status" value="2"/>
</dbReference>
<name>A0A5C6PFG1_9TELE</name>
<evidence type="ECO:0000259" key="7">
    <source>
        <dbReference type="Pfam" id="PF00171"/>
    </source>
</evidence>
<dbReference type="Gene3D" id="3.40.309.10">
    <property type="entry name" value="Aldehyde Dehydrogenase, Chain A, domain 2"/>
    <property type="match status" value="2"/>
</dbReference>
<keyword evidence="2 5" id="KW-0560">Oxidoreductase</keyword>
<dbReference type="PROSITE" id="PS00687">
    <property type="entry name" value="ALDEHYDE_DEHYDR_GLU"/>
    <property type="match status" value="2"/>
</dbReference>
<dbReference type="PROSITE" id="PS00070">
    <property type="entry name" value="ALDEHYDE_DEHYDR_CYS"/>
    <property type="match status" value="2"/>
</dbReference>
<keyword evidence="3" id="KW-0520">NAD</keyword>
<feature type="transmembrane region" description="Helical" evidence="6">
    <location>
        <begin position="976"/>
        <end position="1000"/>
    </location>
</feature>
<dbReference type="GO" id="GO:0004028">
    <property type="term" value="F:3-chloroallyl aldehyde dehydrogenase activity"/>
    <property type="evidence" value="ECO:0007669"/>
    <property type="project" value="TreeGrafter"/>
</dbReference>
<evidence type="ECO:0000256" key="4">
    <source>
        <dbReference type="PROSITE-ProRule" id="PRU10007"/>
    </source>
</evidence>
<dbReference type="AlphaFoldDB" id="A0A5C6PFG1"/>
<keyword evidence="6" id="KW-1133">Transmembrane helix</keyword>
<gene>
    <name evidence="8" type="ORF">D4764_12G0011960</name>
</gene>
<reference evidence="8 9" key="1">
    <citation type="submission" date="2019-04" db="EMBL/GenBank/DDBJ databases">
        <title>Chromosome genome assembly for Takifugu flavidus.</title>
        <authorList>
            <person name="Xiao S."/>
        </authorList>
    </citation>
    <scope>NUCLEOTIDE SEQUENCE [LARGE SCALE GENOMIC DNA]</scope>
    <source>
        <strain evidence="8">HTHZ2018</strain>
        <tissue evidence="8">Muscle</tissue>
    </source>
</reference>
<evidence type="ECO:0000313" key="8">
    <source>
        <dbReference type="EMBL" id="TWW77806.1"/>
    </source>
</evidence>
<dbReference type="Pfam" id="PF00171">
    <property type="entry name" value="Aldedh"/>
    <property type="match status" value="2"/>
</dbReference>
<dbReference type="InterPro" id="IPR012394">
    <property type="entry name" value="Aldehyde_DH_NAD(P)"/>
</dbReference>
<feature type="domain" description="Aldehyde dehydrogenase" evidence="7">
    <location>
        <begin position="7"/>
        <end position="453"/>
    </location>
</feature>
<dbReference type="FunFam" id="3.40.605.10:FF:000004">
    <property type="entry name" value="Aldehyde dehydrogenase"/>
    <property type="match status" value="2"/>
</dbReference>
<evidence type="ECO:0000256" key="3">
    <source>
        <dbReference type="ARBA" id="ARBA00023027"/>
    </source>
</evidence>
<evidence type="ECO:0000256" key="6">
    <source>
        <dbReference type="SAM" id="Phobius"/>
    </source>
</evidence>
<comment type="similarity">
    <text evidence="1 5">Belongs to the aldehyde dehydrogenase family.</text>
</comment>
<evidence type="ECO:0000256" key="1">
    <source>
        <dbReference type="ARBA" id="ARBA00009986"/>
    </source>
</evidence>